<protein>
    <recommendedName>
        <fullName evidence="3">Glucosamine-6-phosphate deaminase</fullName>
        <ecNumber evidence="3">3.5.99.6</ecNumber>
    </recommendedName>
    <alternativeName>
        <fullName evidence="3">GlcN6P deaminase</fullName>
        <shortName evidence="3">GNPDA</shortName>
    </alternativeName>
    <alternativeName>
        <fullName evidence="3">Glucosamine-6-phosphate isomerase</fullName>
    </alternativeName>
</protein>
<dbReference type="InterPro" id="IPR004547">
    <property type="entry name" value="Glucosamine6P_isomerase"/>
</dbReference>
<evidence type="ECO:0000259" key="4">
    <source>
        <dbReference type="Pfam" id="PF01182"/>
    </source>
</evidence>
<sequence>MQIQVTTTPDELAILAADRIEELVRTKPDCVLGFATGSTPLSTYQELIHRYQEGRIDFSKVRTFNLDEYWGLPPTHPQSYHSFMQEHVFQHLNIPADQIHLPQGHGIDEETACRDYEREIRRAGGIDLQVLGIGTNGHIGFNEPAKELRLDTHLVTLTQATVLANSRFFSSPSEVPRRAITMGVRTILSSRRLLLLATGPQKAAILQQLFQRGISTELPASLLHLHPDATILADQDAAALLA</sequence>
<dbReference type="EMBL" id="JAPMLT010000003">
    <property type="protein sequence ID" value="MCX7569824.1"/>
    <property type="molecule type" value="Genomic_DNA"/>
</dbReference>
<dbReference type="PANTHER" id="PTHR11280:SF5">
    <property type="entry name" value="GLUCOSAMINE-6-PHOSPHATE ISOMERASE"/>
    <property type="match status" value="1"/>
</dbReference>
<dbReference type="InterPro" id="IPR006148">
    <property type="entry name" value="Glc/Gal-6P_isomerase"/>
</dbReference>
<evidence type="ECO:0000256" key="2">
    <source>
        <dbReference type="ARBA" id="ARBA00023277"/>
    </source>
</evidence>
<dbReference type="Gene3D" id="3.40.50.1360">
    <property type="match status" value="1"/>
</dbReference>
<evidence type="ECO:0000313" key="6">
    <source>
        <dbReference type="Proteomes" id="UP001208017"/>
    </source>
</evidence>
<dbReference type="Proteomes" id="UP001208017">
    <property type="component" value="Unassembled WGS sequence"/>
</dbReference>
<dbReference type="PANTHER" id="PTHR11280">
    <property type="entry name" value="GLUCOSAMINE-6-PHOSPHATE ISOMERASE"/>
    <property type="match status" value="1"/>
</dbReference>
<evidence type="ECO:0000313" key="5">
    <source>
        <dbReference type="EMBL" id="MCX7569824.1"/>
    </source>
</evidence>
<feature type="active site" description="Proton acceptor; for ring-opening step" evidence="3">
    <location>
        <position position="138"/>
    </location>
</feature>
<dbReference type="NCBIfam" id="TIGR00502">
    <property type="entry name" value="nagB"/>
    <property type="match status" value="1"/>
</dbReference>
<feature type="active site" description="For ring-opening step" evidence="3">
    <location>
        <position position="143"/>
    </location>
</feature>
<dbReference type="HAMAP" id="MF_01241">
    <property type="entry name" value="GlcN6P_deamin"/>
    <property type="match status" value="1"/>
</dbReference>
<feature type="active site" description="Proton acceptor; for enolization step" evidence="3">
    <location>
        <position position="67"/>
    </location>
</feature>
<evidence type="ECO:0000256" key="3">
    <source>
        <dbReference type="HAMAP-Rule" id="MF_01241"/>
    </source>
</evidence>
<comment type="function">
    <text evidence="3">Catalyzes the reversible isomerization-deamination of glucosamine 6-phosphate (GlcN6P) to form fructose 6-phosphate (Fru6P) and ammonium ion.</text>
</comment>
<comment type="caution">
    <text evidence="5">The sequence shown here is derived from an EMBL/GenBank/DDBJ whole genome shotgun (WGS) entry which is preliminary data.</text>
</comment>
<keyword evidence="6" id="KW-1185">Reference proteome</keyword>
<reference evidence="5 6" key="1">
    <citation type="submission" date="2022-11" db="EMBL/GenBank/DDBJ databases">
        <title>Study of microbial diversity in lake waters.</title>
        <authorList>
            <person name="Zhang J."/>
        </authorList>
    </citation>
    <scope>NUCLEOTIDE SEQUENCE [LARGE SCALE GENOMIC DNA]</scope>
    <source>
        <strain evidence="5 6">DT12</strain>
    </source>
</reference>
<comment type="pathway">
    <text evidence="3">Amino-sugar metabolism; N-acetylneuraminate degradation; D-fructose 6-phosphate from N-acetylneuraminate: step 5/5.</text>
</comment>
<proteinExistence type="inferred from homology"/>
<dbReference type="RefSeq" id="WP_267151074.1">
    <property type="nucleotide sequence ID" value="NZ_JAPMLT010000003.1"/>
</dbReference>
<accession>A0ABT3X518</accession>
<comment type="catalytic activity">
    <reaction evidence="3">
        <text>alpha-D-glucosamine 6-phosphate + H2O = beta-D-fructose 6-phosphate + NH4(+)</text>
        <dbReference type="Rhea" id="RHEA:12172"/>
        <dbReference type="ChEBI" id="CHEBI:15377"/>
        <dbReference type="ChEBI" id="CHEBI:28938"/>
        <dbReference type="ChEBI" id="CHEBI:57634"/>
        <dbReference type="ChEBI" id="CHEBI:75989"/>
        <dbReference type="EC" id="3.5.99.6"/>
    </reaction>
</comment>
<dbReference type="CDD" id="cd01399">
    <property type="entry name" value="GlcN6P_deaminase"/>
    <property type="match status" value="1"/>
</dbReference>
<feature type="active site" description="For ring-opening step" evidence="3">
    <location>
        <position position="136"/>
    </location>
</feature>
<dbReference type="EC" id="3.5.99.6" evidence="3"/>
<gene>
    <name evidence="3 5" type="primary">nagB</name>
    <name evidence="5" type="ORF">OS242_07590</name>
</gene>
<comment type="caution">
    <text evidence="3">Lacks conserved residue(s) required for the propagation of feature annotation.</text>
</comment>
<dbReference type="InterPro" id="IPR018321">
    <property type="entry name" value="Glucosamine6P_isomerase_CS"/>
</dbReference>
<keyword evidence="1 3" id="KW-0378">Hydrolase</keyword>
<organism evidence="5 6">
    <name type="scientific">Tumebacillus lacus</name>
    <dbReference type="NCBI Taxonomy" id="2995335"/>
    <lineage>
        <taxon>Bacteria</taxon>
        <taxon>Bacillati</taxon>
        <taxon>Bacillota</taxon>
        <taxon>Bacilli</taxon>
        <taxon>Bacillales</taxon>
        <taxon>Alicyclobacillaceae</taxon>
        <taxon>Tumebacillus</taxon>
    </lineage>
</organism>
<evidence type="ECO:0000256" key="1">
    <source>
        <dbReference type="ARBA" id="ARBA00022801"/>
    </source>
</evidence>
<feature type="domain" description="Glucosamine/galactosamine-6-phosphate isomerase" evidence="4">
    <location>
        <begin position="11"/>
        <end position="225"/>
    </location>
</feature>
<dbReference type="SUPFAM" id="SSF100950">
    <property type="entry name" value="NagB/RpiA/CoA transferase-like"/>
    <property type="match status" value="1"/>
</dbReference>
<dbReference type="PROSITE" id="PS01161">
    <property type="entry name" value="GLC_GALNAC_ISOMERASE"/>
    <property type="match status" value="1"/>
</dbReference>
<dbReference type="Pfam" id="PF01182">
    <property type="entry name" value="Glucosamine_iso"/>
    <property type="match status" value="1"/>
</dbReference>
<keyword evidence="2 3" id="KW-0119">Carbohydrate metabolism</keyword>
<dbReference type="InterPro" id="IPR037171">
    <property type="entry name" value="NagB/RpiA_transferase-like"/>
</dbReference>
<dbReference type="GO" id="GO:0004342">
    <property type="term" value="F:glucosamine-6-phosphate deaminase activity"/>
    <property type="evidence" value="ECO:0007669"/>
    <property type="project" value="UniProtKB-EC"/>
</dbReference>
<comment type="similarity">
    <text evidence="3">Belongs to the glucosamine/galactosamine-6-phosphate isomerase family. NagB subfamily.</text>
</comment>
<name>A0ABT3X518_9BACL</name>